<dbReference type="Pfam" id="PF00245">
    <property type="entry name" value="Alk_phosphatase"/>
    <property type="match status" value="2"/>
</dbReference>
<dbReference type="PANTHER" id="PTHR11596:SF91">
    <property type="entry name" value="ALKALINE PHOSPHATASE-RELATED"/>
    <property type="match status" value="1"/>
</dbReference>
<keyword evidence="17" id="KW-0732">Signal</keyword>
<name>A0AAV8XDJ8_9CUCU</name>
<feature type="chain" id="PRO_5043451572" description="Alkaline phosphatase" evidence="17">
    <location>
        <begin position="18"/>
        <end position="976"/>
    </location>
</feature>
<proteinExistence type="inferred from homology"/>
<keyword evidence="7 16" id="KW-0378">Hydrolase</keyword>
<keyword evidence="12" id="KW-0449">Lipoprotein</keyword>
<evidence type="ECO:0000256" key="2">
    <source>
        <dbReference type="ARBA" id="ARBA00005984"/>
    </source>
</evidence>
<keyword evidence="10" id="KW-0472">Membrane</keyword>
<evidence type="ECO:0000256" key="17">
    <source>
        <dbReference type="SAM" id="SignalP"/>
    </source>
</evidence>
<evidence type="ECO:0000256" key="3">
    <source>
        <dbReference type="ARBA" id="ARBA00012647"/>
    </source>
</evidence>
<dbReference type="Proteomes" id="UP001162162">
    <property type="component" value="Unassembled WGS sequence"/>
</dbReference>
<feature type="binding site" evidence="14">
    <location>
        <position position="351"/>
    </location>
    <ligand>
        <name>Mg(2+)</name>
        <dbReference type="ChEBI" id="CHEBI:18420"/>
    </ligand>
</feature>
<keyword evidence="6 14" id="KW-0479">Metal-binding</keyword>
<comment type="catalytic activity">
    <reaction evidence="16">
        <text>a phosphate monoester + H2O = an alcohol + phosphate</text>
        <dbReference type="Rhea" id="RHEA:15017"/>
        <dbReference type="ChEBI" id="CHEBI:15377"/>
        <dbReference type="ChEBI" id="CHEBI:30879"/>
        <dbReference type="ChEBI" id="CHEBI:43474"/>
        <dbReference type="ChEBI" id="CHEBI:67140"/>
        <dbReference type="EC" id="3.1.3.1"/>
    </reaction>
</comment>
<dbReference type="GO" id="GO:0098552">
    <property type="term" value="C:side of membrane"/>
    <property type="evidence" value="ECO:0007669"/>
    <property type="project" value="UniProtKB-KW"/>
</dbReference>
<comment type="cofactor">
    <cofactor evidence="14">
        <name>Mg(2+)</name>
        <dbReference type="ChEBI" id="CHEBI:18420"/>
    </cofactor>
    <text evidence="14">Binds 1 Mg(2+) ion.</text>
</comment>
<feature type="binding site" evidence="14">
    <location>
        <position position="194"/>
    </location>
    <ligand>
        <name>Mg(2+)</name>
        <dbReference type="ChEBI" id="CHEBI:18420"/>
    </ligand>
</feature>
<dbReference type="PROSITE" id="PS00123">
    <property type="entry name" value="ALKALINE_PHOSPHATASE"/>
    <property type="match status" value="1"/>
</dbReference>
<evidence type="ECO:0000256" key="5">
    <source>
        <dbReference type="ARBA" id="ARBA00022622"/>
    </source>
</evidence>
<feature type="binding site" evidence="14">
    <location>
        <position position="85"/>
    </location>
    <ligand>
        <name>Mg(2+)</name>
        <dbReference type="ChEBI" id="CHEBI:18420"/>
    </ligand>
</feature>
<organism evidence="18 19">
    <name type="scientific">Aromia moschata</name>
    <dbReference type="NCBI Taxonomy" id="1265417"/>
    <lineage>
        <taxon>Eukaryota</taxon>
        <taxon>Metazoa</taxon>
        <taxon>Ecdysozoa</taxon>
        <taxon>Arthropoda</taxon>
        <taxon>Hexapoda</taxon>
        <taxon>Insecta</taxon>
        <taxon>Pterygota</taxon>
        <taxon>Neoptera</taxon>
        <taxon>Endopterygota</taxon>
        <taxon>Coleoptera</taxon>
        <taxon>Polyphaga</taxon>
        <taxon>Cucujiformia</taxon>
        <taxon>Chrysomeloidea</taxon>
        <taxon>Cerambycidae</taxon>
        <taxon>Cerambycinae</taxon>
        <taxon>Callichromatini</taxon>
        <taxon>Aromia</taxon>
    </lineage>
</organism>
<dbReference type="EC" id="3.1.3.1" evidence="3 16"/>
<evidence type="ECO:0000256" key="4">
    <source>
        <dbReference type="ARBA" id="ARBA00022475"/>
    </source>
</evidence>
<evidence type="ECO:0000256" key="8">
    <source>
        <dbReference type="ARBA" id="ARBA00022833"/>
    </source>
</evidence>
<evidence type="ECO:0000256" key="16">
    <source>
        <dbReference type="RuleBase" id="RU003947"/>
    </source>
</evidence>
<comment type="caution">
    <text evidence="18">The sequence shown here is derived from an EMBL/GenBank/DDBJ whole genome shotgun (WGS) entry which is preliminary data.</text>
</comment>
<keyword evidence="11" id="KW-0325">Glycoprotein</keyword>
<dbReference type="AlphaFoldDB" id="A0AAV8XDJ8"/>
<dbReference type="CDD" id="cd16012">
    <property type="entry name" value="ALP"/>
    <property type="match status" value="2"/>
</dbReference>
<keyword evidence="5" id="KW-0336">GPI-anchor</keyword>
<evidence type="ECO:0000256" key="12">
    <source>
        <dbReference type="ARBA" id="ARBA00023288"/>
    </source>
</evidence>
<feature type="active site" description="Phosphoserine intermediate" evidence="13">
    <location>
        <position position="129"/>
    </location>
</feature>
<evidence type="ECO:0000256" key="7">
    <source>
        <dbReference type="ARBA" id="ARBA00022801"/>
    </source>
</evidence>
<protein>
    <recommendedName>
        <fullName evidence="3 16">Alkaline phosphatase</fullName>
        <ecNumber evidence="3 16">3.1.3.1</ecNumber>
    </recommendedName>
</protein>
<dbReference type="SUPFAM" id="SSF53649">
    <property type="entry name" value="Alkaline phosphatase-like"/>
    <property type="match status" value="2"/>
</dbReference>
<feature type="binding site" evidence="14">
    <location>
        <position position="397"/>
    </location>
    <ligand>
        <name>Zn(2+)</name>
        <dbReference type="ChEBI" id="CHEBI:29105"/>
        <label>2</label>
    </ligand>
</feature>
<feature type="binding site" evidence="14">
    <location>
        <position position="85"/>
    </location>
    <ligand>
        <name>Zn(2+)</name>
        <dbReference type="ChEBI" id="CHEBI:29105"/>
        <label>2</label>
    </ligand>
</feature>
<dbReference type="PANTHER" id="PTHR11596">
    <property type="entry name" value="ALKALINE PHOSPHATASE"/>
    <property type="match status" value="1"/>
</dbReference>
<reference evidence="18" key="1">
    <citation type="journal article" date="2023" name="Insect Mol. Biol.">
        <title>Genome sequencing provides insights into the evolution of gene families encoding plant cell wall-degrading enzymes in longhorned beetles.</title>
        <authorList>
            <person name="Shin N.R."/>
            <person name="Okamura Y."/>
            <person name="Kirsch R."/>
            <person name="Pauchet Y."/>
        </authorList>
    </citation>
    <scope>NUCLEOTIDE SEQUENCE</scope>
    <source>
        <strain evidence="18">AMC_N1</strain>
    </source>
</reference>
<dbReference type="SMART" id="SM00098">
    <property type="entry name" value="alkPPc"/>
    <property type="match status" value="2"/>
</dbReference>
<dbReference type="GO" id="GO:0046872">
    <property type="term" value="F:metal ion binding"/>
    <property type="evidence" value="ECO:0007669"/>
    <property type="project" value="UniProtKB-KW"/>
</dbReference>
<feature type="signal peptide" evidence="17">
    <location>
        <begin position="1"/>
        <end position="17"/>
    </location>
</feature>
<evidence type="ECO:0000256" key="1">
    <source>
        <dbReference type="ARBA" id="ARBA00004609"/>
    </source>
</evidence>
<evidence type="ECO:0000256" key="6">
    <source>
        <dbReference type="ARBA" id="ARBA00022723"/>
    </source>
</evidence>
<evidence type="ECO:0000256" key="11">
    <source>
        <dbReference type="ARBA" id="ARBA00023180"/>
    </source>
</evidence>
<keyword evidence="4" id="KW-1003">Cell membrane</keyword>
<keyword evidence="19" id="KW-1185">Reference proteome</keyword>
<dbReference type="GO" id="GO:0004035">
    <property type="term" value="F:alkaline phosphatase activity"/>
    <property type="evidence" value="ECO:0007669"/>
    <property type="project" value="UniProtKB-EC"/>
</dbReference>
<evidence type="ECO:0000256" key="14">
    <source>
        <dbReference type="PIRSR" id="PIRSR601952-2"/>
    </source>
</evidence>
<accession>A0AAV8XDJ8</accession>
<dbReference type="FunFam" id="3.40.720.10:FF:000008">
    <property type="entry name" value="Alkaline phosphatase"/>
    <property type="match status" value="2"/>
</dbReference>
<evidence type="ECO:0000313" key="18">
    <source>
        <dbReference type="EMBL" id="KAJ8936806.1"/>
    </source>
</evidence>
<feature type="binding site" evidence="14">
    <location>
        <position position="398"/>
    </location>
    <ligand>
        <name>Zn(2+)</name>
        <dbReference type="ChEBI" id="CHEBI:29105"/>
        <label>2</label>
    </ligand>
</feature>
<evidence type="ECO:0000256" key="15">
    <source>
        <dbReference type="RuleBase" id="RU003946"/>
    </source>
</evidence>
<dbReference type="EMBL" id="JAPWTK010000710">
    <property type="protein sequence ID" value="KAJ8936806.1"/>
    <property type="molecule type" value="Genomic_DNA"/>
</dbReference>
<feature type="binding site" evidence="14">
    <location>
        <position position="192"/>
    </location>
    <ligand>
        <name>Mg(2+)</name>
        <dbReference type="ChEBI" id="CHEBI:18420"/>
    </ligand>
</feature>
<evidence type="ECO:0000256" key="10">
    <source>
        <dbReference type="ARBA" id="ARBA00023136"/>
    </source>
</evidence>
<gene>
    <name evidence="18" type="ORF">NQ318_003051</name>
</gene>
<comment type="subcellular location">
    <subcellularLocation>
        <location evidence="1">Cell membrane</location>
        <topology evidence="1">Lipid-anchor</topology>
        <topology evidence="1">GPI-anchor</topology>
    </subcellularLocation>
</comment>
<sequence length="976" mass="107936">MIARHILLAFLTVHALCEPLKKNEEEDDEIMPFPNRRVNSRSLKEMEEERDKAFWQNKAVVAVKERLHRKINQKTAKNVILFLGDGMSIPTIAAARVYMGGEEKQLAFEKFPYTGLSKTYCVDHQTADSACSATAYLGGVKANLGTIGVSAAVNKKNCTAMNNPDNRVHSIARYFQLKGKKTGVVTTTRVTHASPAAVYAHTADRHWESDTSVAKTGLDPNACEDIAHQLIFGETGRNLQVIMGGGRKNLLPSDVIDEEGHPGHRSDRVNLIEEWKKQKKALGVKYEYVWNREQLLNVSNDTEYLLGLFENGHMKYNVDRNRDTEPSLEEMTETAIRLLQNGDQGYFLFVEGGRIDTAHHDTWAHKAIDETAEFSKAVQKAVEMTDEEETLIVVTSDHAHTMSYAGYAQRGSDVFGYAGMASDSNLYTILNYANGPGYKAVADGSRYVPSAEEMNQVGFKWPSTSPLKSETHGADDVGVFAKGPWAHLSHRRHGGEHDRLMHPLPRKRVADRLHVDVNEDKASYWQQHAQHTLREKVRQRLNTNIAKNVIFFLGDGMSIPTLAATRMYLGDENEQLYFERFPYTALSKTYCVDSQVADSACSATAYLGGVKCNIATIGVTAAVELNDCEGMSKQENHVLSIAKWSQDAGKRTGLVTTSTVTDASPAGTYGHTANRRWQDDTTILEDGENVTKCNDLAYQLIKNDVGRKFHVILGGGSQVFLPNGTSDKLGSKGTRSDGVNLIEDWLYDKKANGDNARYIWNRTGLGELDKDTNYVLGLFSESYMPFNLDRNTTLTPSLEEMTEAAIKIAGRIDQAHHAALAKKAMDETSELSKAVKKAVELTNEEETLIVVTADHAHTLSIAGYPERNNDILGSPGDDEEGNVRLTLSYANGPGYRDSGHDYSKDDTSNKEYQFPGLFNLSSETHGGDDVAIFANGPWAHLYAGVLEENVIPHIMAYASCVGKGLTACSVKPTELN</sequence>
<keyword evidence="9 14" id="KW-0460">Magnesium</keyword>
<feature type="binding site" evidence="14">
    <location>
        <position position="356"/>
    </location>
    <ligand>
        <name>Zn(2+)</name>
        <dbReference type="ChEBI" id="CHEBI:29105"/>
        <label>2</label>
    </ligand>
</feature>
<feature type="binding site" evidence="14">
    <location>
        <position position="360"/>
    </location>
    <ligand>
        <name>Zn(2+)</name>
        <dbReference type="ChEBI" id="CHEBI:29105"/>
        <label>2</label>
    </ligand>
</feature>
<evidence type="ECO:0000256" key="9">
    <source>
        <dbReference type="ARBA" id="ARBA00022842"/>
    </source>
</evidence>
<keyword evidence="8 14" id="KW-0862">Zinc</keyword>
<dbReference type="InterPro" id="IPR018299">
    <property type="entry name" value="Alkaline_phosphatase_AS"/>
</dbReference>
<evidence type="ECO:0000313" key="19">
    <source>
        <dbReference type="Proteomes" id="UP001162162"/>
    </source>
</evidence>
<comment type="cofactor">
    <cofactor evidence="14">
        <name>Zn(2+)</name>
        <dbReference type="ChEBI" id="CHEBI:29105"/>
    </cofactor>
    <text evidence="14">Binds 2 Zn(2+) ions.</text>
</comment>
<feature type="binding site" evidence="14">
    <location>
        <position position="472"/>
    </location>
    <ligand>
        <name>Zn(2+)</name>
        <dbReference type="ChEBI" id="CHEBI:29105"/>
        <label>2</label>
    </ligand>
</feature>
<dbReference type="PRINTS" id="PR00113">
    <property type="entry name" value="ALKPHPHTASE"/>
</dbReference>
<evidence type="ECO:0000256" key="13">
    <source>
        <dbReference type="PIRSR" id="PIRSR601952-1"/>
    </source>
</evidence>
<dbReference type="InterPro" id="IPR017850">
    <property type="entry name" value="Alkaline_phosphatase_core_sf"/>
</dbReference>
<dbReference type="GO" id="GO:0005886">
    <property type="term" value="C:plasma membrane"/>
    <property type="evidence" value="ECO:0007669"/>
    <property type="project" value="UniProtKB-SubCell"/>
</dbReference>
<dbReference type="Gene3D" id="3.40.720.10">
    <property type="entry name" value="Alkaline Phosphatase, subunit A"/>
    <property type="match status" value="2"/>
</dbReference>
<comment type="similarity">
    <text evidence="2 15">Belongs to the alkaline phosphatase family.</text>
</comment>
<dbReference type="InterPro" id="IPR001952">
    <property type="entry name" value="Alkaline_phosphatase"/>
</dbReference>